<reference evidence="2" key="1">
    <citation type="submission" date="2023-07" db="EMBL/GenBank/DDBJ databases">
        <authorList>
            <consortium name="AG Swart"/>
            <person name="Singh M."/>
            <person name="Singh A."/>
            <person name="Seah K."/>
            <person name="Emmerich C."/>
        </authorList>
    </citation>
    <scope>NUCLEOTIDE SEQUENCE</scope>
    <source>
        <strain evidence="2">DP1</strain>
    </source>
</reference>
<evidence type="ECO:0000256" key="1">
    <source>
        <dbReference type="SAM" id="MobiDB-lite"/>
    </source>
</evidence>
<evidence type="ECO:0000313" key="3">
    <source>
        <dbReference type="Proteomes" id="UP001295684"/>
    </source>
</evidence>
<proteinExistence type="predicted"/>
<keyword evidence="3" id="KW-1185">Reference proteome</keyword>
<dbReference type="EMBL" id="CAMPGE010020153">
    <property type="protein sequence ID" value="CAI2378430.1"/>
    <property type="molecule type" value="Genomic_DNA"/>
</dbReference>
<name>A0AAD1XUG3_EUPCR</name>
<feature type="region of interest" description="Disordered" evidence="1">
    <location>
        <begin position="147"/>
        <end position="166"/>
    </location>
</feature>
<sequence>MFYCPESYIVPTRRRVTNKSILEVPKLRENFSEIRRDKLDVKDINAILPNKYISQKPKDHLNLYKSIPGAQPKFKLAKKYNENDTFDYTDINVSRRVIRKMVQSSLFDHKPYEKAKYIDKILVGNKFLSKVDPIVMNDLGKSISSFNTNKSPQIPRGIPSSKAMNKSSRRHISLYGNKLSQSIDIGSFNHSQRLKDFRTCVPYAGSATKKDAFDINTNPYHRVRNDLASKLNASTDQIMTNSIEGRRHPRRMETRHKRTSTTLIL</sequence>
<dbReference type="AlphaFoldDB" id="A0AAD1XUG3"/>
<organism evidence="2 3">
    <name type="scientific">Euplotes crassus</name>
    <dbReference type="NCBI Taxonomy" id="5936"/>
    <lineage>
        <taxon>Eukaryota</taxon>
        <taxon>Sar</taxon>
        <taxon>Alveolata</taxon>
        <taxon>Ciliophora</taxon>
        <taxon>Intramacronucleata</taxon>
        <taxon>Spirotrichea</taxon>
        <taxon>Hypotrichia</taxon>
        <taxon>Euplotida</taxon>
        <taxon>Euplotidae</taxon>
        <taxon>Moneuplotes</taxon>
    </lineage>
</organism>
<protein>
    <submittedName>
        <fullName evidence="2">Uncharacterized protein</fullName>
    </submittedName>
</protein>
<accession>A0AAD1XUG3</accession>
<comment type="caution">
    <text evidence="2">The sequence shown here is derived from an EMBL/GenBank/DDBJ whole genome shotgun (WGS) entry which is preliminary data.</text>
</comment>
<evidence type="ECO:0000313" key="2">
    <source>
        <dbReference type="EMBL" id="CAI2378430.1"/>
    </source>
</evidence>
<gene>
    <name evidence="2" type="ORF">ECRASSUSDP1_LOCUS19826</name>
</gene>
<dbReference type="Proteomes" id="UP001295684">
    <property type="component" value="Unassembled WGS sequence"/>
</dbReference>